<evidence type="ECO:0000313" key="2">
    <source>
        <dbReference type="Proteomes" id="UP001328107"/>
    </source>
</evidence>
<comment type="caution">
    <text evidence="1">The sequence shown here is derived from an EMBL/GenBank/DDBJ whole genome shotgun (WGS) entry which is preliminary data.</text>
</comment>
<proteinExistence type="predicted"/>
<protein>
    <submittedName>
        <fullName evidence="1">Uncharacterized protein</fullName>
    </submittedName>
</protein>
<reference evidence="2" key="1">
    <citation type="submission" date="2022-10" db="EMBL/GenBank/DDBJ databases">
        <title>Genome assembly of Pristionchus species.</title>
        <authorList>
            <person name="Yoshida K."/>
            <person name="Sommer R.J."/>
        </authorList>
    </citation>
    <scope>NUCLEOTIDE SEQUENCE [LARGE SCALE GENOMIC DNA]</scope>
    <source>
        <strain evidence="2">RS5460</strain>
    </source>
</reference>
<dbReference type="EMBL" id="BTRK01000001">
    <property type="protein sequence ID" value="GMR31303.1"/>
    <property type="molecule type" value="Genomic_DNA"/>
</dbReference>
<feature type="non-terminal residue" evidence="1">
    <location>
        <position position="135"/>
    </location>
</feature>
<sequence>SSDSSIRPLMYGLIEALHLTLTHLTENRMDVYEKSVTTIEEWKIKSCQFSNRSADPLASVIYKGFESILMIIKNFEHSHIMRALGSLERERSHFQSFSNFREFSIRSLMYGMMESIHLILQQLTEKSDKSSKSSE</sequence>
<dbReference type="Proteomes" id="UP001328107">
    <property type="component" value="Unassembled WGS sequence"/>
</dbReference>
<keyword evidence="2" id="KW-1185">Reference proteome</keyword>
<feature type="non-terminal residue" evidence="1">
    <location>
        <position position="1"/>
    </location>
</feature>
<organism evidence="1 2">
    <name type="scientific">Pristionchus mayeri</name>
    <dbReference type="NCBI Taxonomy" id="1317129"/>
    <lineage>
        <taxon>Eukaryota</taxon>
        <taxon>Metazoa</taxon>
        <taxon>Ecdysozoa</taxon>
        <taxon>Nematoda</taxon>
        <taxon>Chromadorea</taxon>
        <taxon>Rhabditida</taxon>
        <taxon>Rhabditina</taxon>
        <taxon>Diplogasteromorpha</taxon>
        <taxon>Diplogasteroidea</taxon>
        <taxon>Neodiplogasteridae</taxon>
        <taxon>Pristionchus</taxon>
    </lineage>
</organism>
<name>A0AAN4Z3K6_9BILA</name>
<dbReference type="AlphaFoldDB" id="A0AAN4Z3K6"/>
<gene>
    <name evidence="1" type="ORF">PMAYCL1PPCAC_01498</name>
</gene>
<evidence type="ECO:0000313" key="1">
    <source>
        <dbReference type="EMBL" id="GMR31303.1"/>
    </source>
</evidence>
<accession>A0AAN4Z3K6</accession>